<dbReference type="EMBL" id="NEMB01000003">
    <property type="protein sequence ID" value="PQQ66307.1"/>
    <property type="molecule type" value="Genomic_DNA"/>
</dbReference>
<dbReference type="RefSeq" id="WP_101302998.1">
    <property type="nucleotide sequence ID" value="NZ_CP025197.1"/>
</dbReference>
<dbReference type="PANTHER" id="PTHR31302:SF22">
    <property type="entry name" value="PHOSPHOESTERASE"/>
    <property type="match status" value="1"/>
</dbReference>
<proteinExistence type="predicted"/>
<dbReference type="OrthoDB" id="8610138at2"/>
<feature type="domain" description="Calcineurin-like phosphoesterase" evidence="1">
    <location>
        <begin position="2"/>
        <end position="202"/>
    </location>
</feature>
<dbReference type="InterPro" id="IPR014578">
    <property type="entry name" value="Pesterase_CT488"/>
</dbReference>
<name>A0A2K9E440_9FIRM</name>
<dbReference type="PIRSF" id="PIRSF033094">
    <property type="entry name" value="Pesterase_CT488"/>
    <property type="match status" value="1"/>
</dbReference>
<dbReference type="PANTHER" id="PTHR31302">
    <property type="entry name" value="TRANSMEMBRANE PROTEIN WITH METALLOPHOSPHOESTERASE DOMAIN-RELATED"/>
    <property type="match status" value="1"/>
</dbReference>
<reference evidence="3 5" key="2">
    <citation type="journal article" date="2018" name="Syst. Appl. Microbiol.">
        <title>Characterization and high-quality draft genome sequence of Herbivorax saccincola A7, an anaerobic, alkaliphilic, thermophilic, cellulolytic, and xylanolytic bacterium.</title>
        <authorList>
            <person name="Aikawa S."/>
            <person name="Baramee S."/>
            <person name="Sermsathanaswadi J."/>
            <person name="Thianheng P."/>
            <person name="Tachaapaikoon C."/>
            <person name="Shikata A."/>
            <person name="Waeonukul R."/>
            <person name="Pason P."/>
            <person name="Ratanakhanokchai K."/>
            <person name="Kosugi A."/>
        </authorList>
    </citation>
    <scope>NUCLEOTIDE SEQUENCE [LARGE SCALE GENOMIC DNA]</scope>
    <source>
        <strain evidence="3 5">A7</strain>
    </source>
</reference>
<dbReference type="EMBL" id="CP025197">
    <property type="protein sequence ID" value="AUG58492.1"/>
    <property type="molecule type" value="Genomic_DNA"/>
</dbReference>
<dbReference type="Proteomes" id="UP000239720">
    <property type="component" value="Unassembled WGS sequence"/>
</dbReference>
<keyword evidence="4" id="KW-1185">Reference proteome</keyword>
<evidence type="ECO:0000313" key="4">
    <source>
        <dbReference type="Proteomes" id="UP000233534"/>
    </source>
</evidence>
<dbReference type="Proteomes" id="UP000233534">
    <property type="component" value="Chromosome"/>
</dbReference>
<dbReference type="KEGG" id="hsc:HVS_13110"/>
<accession>A0A2K9E440</accession>
<reference evidence="2 4" key="1">
    <citation type="submission" date="2017-12" db="EMBL/GenBank/DDBJ databases">
        <title>Complete genome sequence of Herbivorax saccincola GGR1, a novel Cellulosome-producing hydrolytic bacterium in a thermophilic biogas plant, established by Illumina and Nanopore MinION sequencing.</title>
        <authorList>
            <person name="Pechtl A."/>
            <person name="Ruckert C."/>
            <person name="Koeck D.E."/>
            <person name="Maus I."/>
            <person name="Winkler A."/>
            <person name="Kalinowski J."/>
            <person name="Puhler A."/>
            <person name="Schwarz W.W."/>
            <person name="Zverlov V.V."/>
            <person name="Schluter A."/>
            <person name="Liebl W."/>
        </authorList>
    </citation>
    <scope>NUCLEOTIDE SEQUENCE [LARGE SCALE GENOMIC DNA]</scope>
    <source>
        <strain evidence="2">GGR1</strain>
        <strain evidence="4">SR1</strain>
    </source>
</reference>
<dbReference type="Gene3D" id="3.60.21.10">
    <property type="match status" value="1"/>
</dbReference>
<evidence type="ECO:0000313" key="5">
    <source>
        <dbReference type="Proteomes" id="UP000239720"/>
    </source>
</evidence>
<dbReference type="Pfam" id="PF00149">
    <property type="entry name" value="Metallophos"/>
    <property type="match status" value="1"/>
</dbReference>
<dbReference type="InterPro" id="IPR004843">
    <property type="entry name" value="Calcineurin-like_PHP"/>
</dbReference>
<dbReference type="GO" id="GO:0016787">
    <property type="term" value="F:hydrolase activity"/>
    <property type="evidence" value="ECO:0007669"/>
    <property type="project" value="InterPro"/>
</dbReference>
<evidence type="ECO:0000259" key="1">
    <source>
        <dbReference type="Pfam" id="PF00149"/>
    </source>
</evidence>
<sequence>MAVYGISDLHLSYGIDKPMDIFGGAWVNYMDKLKENWEKIVKEEDYVLIPGDISWATYLEQAINDFQFIENLPGRKVISKGNHDYWWTTMSKLNKFLEENNFKTIEFIHNNSYNIQGFIVCGTRGWKCPGDDGFSEEDKKIYERELNRLKLSLSMAKPCSGKEEIVVMMHYPPFNSSKEPSGFVEIMGEYGVKKCLYGHLHGNSFNSAVEGIVEGIDFKLVSSDYLNFTPYNISDY</sequence>
<dbReference type="InterPro" id="IPR029052">
    <property type="entry name" value="Metallo-depent_PP-like"/>
</dbReference>
<evidence type="ECO:0000313" key="2">
    <source>
        <dbReference type="EMBL" id="AUG58492.1"/>
    </source>
</evidence>
<dbReference type="AlphaFoldDB" id="A0A2K9E440"/>
<protein>
    <submittedName>
        <fullName evidence="2">Calcineurin-like phosphoesterase</fullName>
    </submittedName>
    <submittedName>
        <fullName evidence="3">Serine/threonine protein phosphatase</fullName>
    </submittedName>
</protein>
<evidence type="ECO:0000313" key="3">
    <source>
        <dbReference type="EMBL" id="PQQ66307.1"/>
    </source>
</evidence>
<gene>
    <name evidence="3" type="ORF">B9R14_05785</name>
    <name evidence="2" type="ORF">HVS_13110</name>
</gene>
<organism evidence="2 4">
    <name type="scientific">Acetivibrio saccincola</name>
    <dbReference type="NCBI Taxonomy" id="1677857"/>
    <lineage>
        <taxon>Bacteria</taxon>
        <taxon>Bacillati</taxon>
        <taxon>Bacillota</taxon>
        <taxon>Clostridia</taxon>
        <taxon>Eubacteriales</taxon>
        <taxon>Oscillospiraceae</taxon>
        <taxon>Acetivibrio</taxon>
    </lineage>
</organism>
<dbReference type="SUPFAM" id="SSF56300">
    <property type="entry name" value="Metallo-dependent phosphatases"/>
    <property type="match status" value="1"/>
</dbReference>
<dbReference type="InterPro" id="IPR051158">
    <property type="entry name" value="Metallophosphoesterase_sf"/>
</dbReference>